<evidence type="ECO:0000313" key="7">
    <source>
        <dbReference type="EMBL" id="KAH7976691.1"/>
    </source>
</evidence>
<dbReference type="SUPFAM" id="SSF57850">
    <property type="entry name" value="RING/U-box"/>
    <property type="match status" value="1"/>
</dbReference>
<feature type="domain" description="RING-type" evidence="6">
    <location>
        <begin position="69"/>
        <end position="109"/>
    </location>
</feature>
<keyword evidence="4" id="KW-0175">Coiled coil</keyword>
<dbReference type="PANTHER" id="PTHR10131:SF138">
    <property type="entry name" value="RE66324P"/>
    <property type="match status" value="1"/>
</dbReference>
<evidence type="ECO:0000256" key="1">
    <source>
        <dbReference type="ARBA" id="ARBA00022771"/>
    </source>
</evidence>
<dbReference type="InterPro" id="IPR013083">
    <property type="entry name" value="Znf_RING/FYVE/PHD"/>
</dbReference>
<dbReference type="InterPro" id="IPR001841">
    <property type="entry name" value="Znf_RING"/>
</dbReference>
<dbReference type="Pfam" id="PF13920">
    <property type="entry name" value="zf-C3HC4_3"/>
    <property type="match status" value="1"/>
</dbReference>
<dbReference type="GO" id="GO:0005164">
    <property type="term" value="F:tumor necrosis factor receptor binding"/>
    <property type="evidence" value="ECO:0007669"/>
    <property type="project" value="TreeGrafter"/>
</dbReference>
<evidence type="ECO:0000256" key="3">
    <source>
        <dbReference type="PROSITE-ProRule" id="PRU00175"/>
    </source>
</evidence>
<comment type="caution">
    <text evidence="7">The sequence shown here is derived from an EMBL/GenBank/DDBJ whole genome shotgun (WGS) entry which is preliminary data.</text>
</comment>
<feature type="region of interest" description="Disordered" evidence="5">
    <location>
        <begin position="1"/>
        <end position="38"/>
    </location>
</feature>
<dbReference type="GO" id="GO:0008270">
    <property type="term" value="F:zinc ion binding"/>
    <property type="evidence" value="ECO:0007669"/>
    <property type="project" value="UniProtKB-KW"/>
</dbReference>
<keyword evidence="8" id="KW-1185">Reference proteome</keyword>
<dbReference type="SUPFAM" id="SSF49599">
    <property type="entry name" value="TRAF domain-like"/>
    <property type="match status" value="1"/>
</dbReference>
<sequence>MLPASACSSRPSRPPFEEEAIGAARRGSSNGNAMPNSRRVMRRVRDSEVPGVNWRPTLFAEEFLHPHACCLCQVIPRNTVLLPCSHALCETCERGSLRRNATGGTCPLCGEPFEEDECQAIKISPKKASNLKAYCWNHAHGCRYVDVLPAVLHHYEQDCSYHSTPCLSCGDSVLHRDLPRHYKSGCRRRKQSGKWNRHSGQGDGSGEWSVLAAPGEPKLGIDDALLSSLQSQMNELTRQMRELGQELQKASGSLVDAELGLDNELSEALETLSVASGESADAERRVRIASQSSTVSAEVASGDTGRAGPGSHDAAAEQKAGEAKADTKVEAKAEAKTGKTVSMPWALEERHILRKLEVVANHSLLYLETLRLGAPAHELASCEFVPLGSHDTIDAKLSLIARRHPRQRYATYRFVCKSADQLLKPGVFDLKLAGTATRWHRRVLFFTVILAVRSPERNLEVFVKWGRTLDADRRPPQIMKVVLVHRDYTKNRALEKVVSLPVDAIFLPGFHERFKTGFAGPKDSEDFIQDGELKIEVVVGD</sequence>
<protein>
    <recommendedName>
        <fullName evidence="6">RING-type domain-containing protein</fullName>
    </recommendedName>
</protein>
<feature type="region of interest" description="Disordered" evidence="5">
    <location>
        <begin position="288"/>
        <end position="329"/>
    </location>
</feature>
<feature type="compositionally biased region" description="Low complexity" evidence="5">
    <location>
        <begin position="1"/>
        <end position="11"/>
    </location>
</feature>
<dbReference type="Proteomes" id="UP000821837">
    <property type="component" value="Chromosome 10"/>
</dbReference>
<feature type="compositionally biased region" description="Basic and acidic residues" evidence="5">
    <location>
        <begin position="314"/>
        <end position="329"/>
    </location>
</feature>
<evidence type="ECO:0000313" key="8">
    <source>
        <dbReference type="Proteomes" id="UP000821837"/>
    </source>
</evidence>
<keyword evidence="1 3" id="KW-0863">Zinc-finger</keyword>
<gene>
    <name evidence="7" type="ORF">HPB52_018191</name>
</gene>
<evidence type="ECO:0000256" key="5">
    <source>
        <dbReference type="SAM" id="MobiDB-lite"/>
    </source>
</evidence>
<reference evidence="7" key="1">
    <citation type="journal article" date="2020" name="Cell">
        <title>Large-Scale Comparative Analyses of Tick Genomes Elucidate Their Genetic Diversity and Vector Capacities.</title>
        <authorList>
            <consortium name="Tick Genome and Microbiome Consortium (TIGMIC)"/>
            <person name="Jia N."/>
            <person name="Wang J."/>
            <person name="Shi W."/>
            <person name="Du L."/>
            <person name="Sun Y."/>
            <person name="Zhan W."/>
            <person name="Jiang J.F."/>
            <person name="Wang Q."/>
            <person name="Zhang B."/>
            <person name="Ji P."/>
            <person name="Bell-Sakyi L."/>
            <person name="Cui X.M."/>
            <person name="Yuan T.T."/>
            <person name="Jiang B.G."/>
            <person name="Yang W.F."/>
            <person name="Lam T.T."/>
            <person name="Chang Q.C."/>
            <person name="Ding S.J."/>
            <person name="Wang X.J."/>
            <person name="Zhu J.G."/>
            <person name="Ruan X.D."/>
            <person name="Zhao L."/>
            <person name="Wei J.T."/>
            <person name="Ye R.Z."/>
            <person name="Que T.C."/>
            <person name="Du C.H."/>
            <person name="Zhou Y.H."/>
            <person name="Cheng J.X."/>
            <person name="Dai P.F."/>
            <person name="Guo W.B."/>
            <person name="Han X.H."/>
            <person name="Huang E.J."/>
            <person name="Li L.F."/>
            <person name="Wei W."/>
            <person name="Gao Y.C."/>
            <person name="Liu J.Z."/>
            <person name="Shao H.Z."/>
            <person name="Wang X."/>
            <person name="Wang C.C."/>
            <person name="Yang T.C."/>
            <person name="Huo Q.B."/>
            <person name="Li W."/>
            <person name="Chen H.Y."/>
            <person name="Chen S.E."/>
            <person name="Zhou L.G."/>
            <person name="Ni X.B."/>
            <person name="Tian J.H."/>
            <person name="Sheng Y."/>
            <person name="Liu T."/>
            <person name="Pan Y.S."/>
            <person name="Xia L.Y."/>
            <person name="Li J."/>
            <person name="Zhao F."/>
            <person name="Cao W.C."/>
        </authorList>
    </citation>
    <scope>NUCLEOTIDE SEQUENCE</scope>
    <source>
        <strain evidence="7">Rsan-2018</strain>
    </source>
</reference>
<feature type="coiled-coil region" evidence="4">
    <location>
        <begin position="226"/>
        <end position="253"/>
    </location>
</feature>
<keyword evidence="1 3" id="KW-0479">Metal-binding</keyword>
<dbReference type="PANTHER" id="PTHR10131">
    <property type="entry name" value="TNF RECEPTOR ASSOCIATED FACTOR"/>
    <property type="match status" value="1"/>
</dbReference>
<evidence type="ECO:0000259" key="6">
    <source>
        <dbReference type="PROSITE" id="PS50089"/>
    </source>
</evidence>
<dbReference type="PROSITE" id="PS50089">
    <property type="entry name" value="ZF_RING_2"/>
    <property type="match status" value="1"/>
</dbReference>
<organism evidence="7 8">
    <name type="scientific">Rhipicephalus sanguineus</name>
    <name type="common">Brown dog tick</name>
    <name type="synonym">Ixodes sanguineus</name>
    <dbReference type="NCBI Taxonomy" id="34632"/>
    <lineage>
        <taxon>Eukaryota</taxon>
        <taxon>Metazoa</taxon>
        <taxon>Ecdysozoa</taxon>
        <taxon>Arthropoda</taxon>
        <taxon>Chelicerata</taxon>
        <taxon>Arachnida</taxon>
        <taxon>Acari</taxon>
        <taxon>Parasitiformes</taxon>
        <taxon>Ixodida</taxon>
        <taxon>Ixodoidea</taxon>
        <taxon>Ixodidae</taxon>
        <taxon>Rhipicephalinae</taxon>
        <taxon>Rhipicephalus</taxon>
        <taxon>Rhipicephalus</taxon>
    </lineage>
</organism>
<dbReference type="Gene3D" id="3.30.40.10">
    <property type="entry name" value="Zinc/RING finger domain, C3HC4 (zinc finger)"/>
    <property type="match status" value="1"/>
</dbReference>
<feature type="region of interest" description="Disordered" evidence="5">
    <location>
        <begin position="189"/>
        <end position="208"/>
    </location>
</feature>
<name>A0A9D4T6I7_RHISA</name>
<evidence type="ECO:0000256" key="2">
    <source>
        <dbReference type="ARBA" id="ARBA00022833"/>
    </source>
</evidence>
<dbReference type="VEuPathDB" id="VectorBase:RSAN_052263"/>
<proteinExistence type="predicted"/>
<dbReference type="EMBL" id="JABSTV010001246">
    <property type="protein sequence ID" value="KAH7976691.1"/>
    <property type="molecule type" value="Genomic_DNA"/>
</dbReference>
<keyword evidence="2" id="KW-0862">Zinc</keyword>
<accession>A0A9D4T6I7</accession>
<reference evidence="7" key="2">
    <citation type="submission" date="2021-09" db="EMBL/GenBank/DDBJ databases">
        <authorList>
            <person name="Jia N."/>
            <person name="Wang J."/>
            <person name="Shi W."/>
            <person name="Du L."/>
            <person name="Sun Y."/>
            <person name="Zhan W."/>
            <person name="Jiang J."/>
            <person name="Wang Q."/>
            <person name="Zhang B."/>
            <person name="Ji P."/>
            <person name="Sakyi L.B."/>
            <person name="Cui X."/>
            <person name="Yuan T."/>
            <person name="Jiang B."/>
            <person name="Yang W."/>
            <person name="Lam T.T.-Y."/>
            <person name="Chang Q."/>
            <person name="Ding S."/>
            <person name="Wang X."/>
            <person name="Zhu J."/>
            <person name="Ruan X."/>
            <person name="Zhao L."/>
            <person name="Wei J."/>
            <person name="Que T."/>
            <person name="Du C."/>
            <person name="Cheng J."/>
            <person name="Dai P."/>
            <person name="Han X."/>
            <person name="Huang E."/>
            <person name="Gao Y."/>
            <person name="Liu J."/>
            <person name="Shao H."/>
            <person name="Ye R."/>
            <person name="Li L."/>
            <person name="Wei W."/>
            <person name="Wang X."/>
            <person name="Wang C."/>
            <person name="Huo Q."/>
            <person name="Li W."/>
            <person name="Guo W."/>
            <person name="Chen H."/>
            <person name="Chen S."/>
            <person name="Zhou L."/>
            <person name="Zhou L."/>
            <person name="Ni X."/>
            <person name="Tian J."/>
            <person name="Zhou Y."/>
            <person name="Sheng Y."/>
            <person name="Liu T."/>
            <person name="Pan Y."/>
            <person name="Xia L."/>
            <person name="Li J."/>
            <person name="Zhao F."/>
            <person name="Cao W."/>
        </authorList>
    </citation>
    <scope>NUCLEOTIDE SEQUENCE</scope>
    <source>
        <strain evidence="7">Rsan-2018</strain>
        <tissue evidence="7">Larvae</tissue>
    </source>
</reference>
<dbReference type="GO" id="GO:0009898">
    <property type="term" value="C:cytoplasmic side of plasma membrane"/>
    <property type="evidence" value="ECO:0007669"/>
    <property type="project" value="TreeGrafter"/>
</dbReference>
<dbReference type="AlphaFoldDB" id="A0A9D4T6I7"/>
<evidence type="ECO:0000256" key="4">
    <source>
        <dbReference type="SAM" id="Coils"/>
    </source>
</evidence>
<dbReference type="GO" id="GO:0043122">
    <property type="term" value="P:regulation of canonical NF-kappaB signal transduction"/>
    <property type="evidence" value="ECO:0007669"/>
    <property type="project" value="TreeGrafter"/>
</dbReference>